<gene>
    <name evidence="2" type="ORF">EVAR_69586_1</name>
</gene>
<reference evidence="2 3" key="1">
    <citation type="journal article" date="2019" name="Commun. Biol.">
        <title>The bagworm genome reveals a unique fibroin gene that provides high tensile strength.</title>
        <authorList>
            <person name="Kono N."/>
            <person name="Nakamura H."/>
            <person name="Ohtoshi R."/>
            <person name="Tomita M."/>
            <person name="Numata K."/>
            <person name="Arakawa K."/>
        </authorList>
    </citation>
    <scope>NUCLEOTIDE SEQUENCE [LARGE SCALE GENOMIC DNA]</scope>
</reference>
<dbReference type="AlphaFoldDB" id="A0A4C1ZY75"/>
<comment type="caution">
    <text evidence="2">The sequence shown here is derived from an EMBL/GenBank/DDBJ whole genome shotgun (WGS) entry which is preliminary data.</text>
</comment>
<dbReference type="EMBL" id="BGZK01002326">
    <property type="protein sequence ID" value="GBP92970.1"/>
    <property type="molecule type" value="Genomic_DNA"/>
</dbReference>
<evidence type="ECO:0000256" key="1">
    <source>
        <dbReference type="SAM" id="MobiDB-lite"/>
    </source>
</evidence>
<sequence length="155" mass="17571">MNEIVLVLSVGVDVEDQVYTYLKCKEPKNEPNTAQKSVVFIPSRPSINRIPSLLNILFPPKRPVTHSSLLCGSERSWVPMVIYSVMNRLPRLPLKYAIKIVSKDLFICGDAHRPRSANRRQAAARRRRAVGRSQRNPGPRGDARRPRCVARQSSE</sequence>
<feature type="compositionally biased region" description="Basic residues" evidence="1">
    <location>
        <begin position="116"/>
        <end position="130"/>
    </location>
</feature>
<evidence type="ECO:0000313" key="3">
    <source>
        <dbReference type="Proteomes" id="UP000299102"/>
    </source>
</evidence>
<feature type="region of interest" description="Disordered" evidence="1">
    <location>
        <begin position="116"/>
        <end position="155"/>
    </location>
</feature>
<dbReference type="Proteomes" id="UP000299102">
    <property type="component" value="Unassembled WGS sequence"/>
</dbReference>
<evidence type="ECO:0000313" key="2">
    <source>
        <dbReference type="EMBL" id="GBP92970.1"/>
    </source>
</evidence>
<accession>A0A4C1ZY75</accession>
<protein>
    <submittedName>
        <fullName evidence="2">Uncharacterized protein</fullName>
    </submittedName>
</protein>
<name>A0A4C1ZY75_EUMVA</name>
<keyword evidence="3" id="KW-1185">Reference proteome</keyword>
<organism evidence="2 3">
    <name type="scientific">Eumeta variegata</name>
    <name type="common">Bagworm moth</name>
    <name type="synonym">Eumeta japonica</name>
    <dbReference type="NCBI Taxonomy" id="151549"/>
    <lineage>
        <taxon>Eukaryota</taxon>
        <taxon>Metazoa</taxon>
        <taxon>Ecdysozoa</taxon>
        <taxon>Arthropoda</taxon>
        <taxon>Hexapoda</taxon>
        <taxon>Insecta</taxon>
        <taxon>Pterygota</taxon>
        <taxon>Neoptera</taxon>
        <taxon>Endopterygota</taxon>
        <taxon>Lepidoptera</taxon>
        <taxon>Glossata</taxon>
        <taxon>Ditrysia</taxon>
        <taxon>Tineoidea</taxon>
        <taxon>Psychidae</taxon>
        <taxon>Oiketicinae</taxon>
        <taxon>Eumeta</taxon>
    </lineage>
</organism>
<proteinExistence type="predicted"/>